<reference evidence="3 4" key="1">
    <citation type="submission" date="2017-08" db="EMBL/GenBank/DDBJ databases">
        <title>Multipartite genome sequences of Sinorhizobium species nodulating soybeans.</title>
        <authorList>
            <person name="Tian C.F."/>
        </authorList>
    </citation>
    <scope>NUCLEOTIDE SEQUENCE [LARGE SCALE GENOMIC DNA]</scope>
    <source>
        <strain evidence="3 4">CCBAU 05684</strain>
    </source>
</reference>
<keyword evidence="2" id="KW-0472">Membrane</keyword>
<organism evidence="3 4">
    <name type="scientific">Sinorhizobium sojae CCBAU 05684</name>
    <dbReference type="NCBI Taxonomy" id="716928"/>
    <lineage>
        <taxon>Bacteria</taxon>
        <taxon>Pseudomonadati</taxon>
        <taxon>Pseudomonadota</taxon>
        <taxon>Alphaproteobacteria</taxon>
        <taxon>Hyphomicrobiales</taxon>
        <taxon>Rhizobiaceae</taxon>
        <taxon>Sinorhizobium/Ensifer group</taxon>
        <taxon>Sinorhizobium</taxon>
    </lineage>
</organism>
<feature type="transmembrane region" description="Helical" evidence="2">
    <location>
        <begin position="75"/>
        <end position="92"/>
    </location>
</feature>
<feature type="region of interest" description="Disordered" evidence="1">
    <location>
        <begin position="1"/>
        <end position="21"/>
    </location>
</feature>
<proteinExistence type="predicted"/>
<keyword evidence="2" id="KW-0812">Transmembrane</keyword>
<name>A0A249P843_9HYPH</name>
<dbReference type="AlphaFoldDB" id="A0A249P843"/>
<protein>
    <recommendedName>
        <fullName evidence="5">DUF883 domain-containing protein</fullName>
    </recommendedName>
</protein>
<keyword evidence="2" id="KW-1133">Transmembrane helix</keyword>
<dbReference type="KEGG" id="esj:SJ05684_c06340"/>
<evidence type="ECO:0008006" key="5">
    <source>
        <dbReference type="Google" id="ProtNLM"/>
    </source>
</evidence>
<dbReference type="RefSeq" id="WP_034852391.1">
    <property type="nucleotide sequence ID" value="NZ_AJQT01000017.1"/>
</dbReference>
<sequence length="94" mass="10049">MADEKLAAVNPELGAENRTAEAQTELEAQVADLRAEIARLTETVSAIGSGAKAVVQGEAELMTERVRERVREDPISTLLTVAGVAFLFGVLARR</sequence>
<dbReference type="OrthoDB" id="8281519at2"/>
<dbReference type="eggNOG" id="ENOG50300SW">
    <property type="taxonomic scope" value="Bacteria"/>
</dbReference>
<accession>A0A249P843</accession>
<evidence type="ECO:0000256" key="1">
    <source>
        <dbReference type="SAM" id="MobiDB-lite"/>
    </source>
</evidence>
<keyword evidence="4" id="KW-1185">Reference proteome</keyword>
<dbReference type="EMBL" id="CP023067">
    <property type="protein sequence ID" value="ASY62098.1"/>
    <property type="molecule type" value="Genomic_DNA"/>
</dbReference>
<gene>
    <name evidence="3" type="ORF">SJ05684_c06340</name>
</gene>
<evidence type="ECO:0000313" key="3">
    <source>
        <dbReference type="EMBL" id="ASY62098.1"/>
    </source>
</evidence>
<evidence type="ECO:0000256" key="2">
    <source>
        <dbReference type="SAM" id="Phobius"/>
    </source>
</evidence>
<dbReference type="STRING" id="716928.GCA_000261485_01031"/>
<evidence type="ECO:0000313" key="4">
    <source>
        <dbReference type="Proteomes" id="UP000217211"/>
    </source>
</evidence>
<dbReference type="Proteomes" id="UP000217211">
    <property type="component" value="Chromosome"/>
</dbReference>